<sequence length="117" mass="12706">MRLLVVWVINAVALFVLPYLVPSIYIRSFGSAMLAALVLGLVNALIRPVLVILTLPVTLLTLGLFIFVINALLFLFVGRLLSGFVVEGFGSALLGSILYSVISWLLASLLLGERRGY</sequence>
<protein>
    <recommendedName>
        <fullName evidence="4">Phage holin family protein</fullName>
    </recommendedName>
</protein>
<feature type="transmembrane region" description="Helical" evidence="1">
    <location>
        <begin position="53"/>
        <end position="77"/>
    </location>
</feature>
<accession>A0ABM6F0F8</accession>
<feature type="transmembrane region" description="Helical" evidence="1">
    <location>
        <begin position="89"/>
        <end position="111"/>
    </location>
</feature>
<organism evidence="2 3">
    <name type="scientific">Cupriavidus malaysiensis</name>
    <dbReference type="NCBI Taxonomy" id="367825"/>
    <lineage>
        <taxon>Bacteria</taxon>
        <taxon>Pseudomonadati</taxon>
        <taxon>Pseudomonadota</taxon>
        <taxon>Betaproteobacteria</taxon>
        <taxon>Burkholderiales</taxon>
        <taxon>Burkholderiaceae</taxon>
        <taxon>Cupriavidus</taxon>
    </lineage>
</organism>
<reference evidence="2 3" key="1">
    <citation type="submission" date="2016-10" db="EMBL/GenBank/DDBJ databases">
        <title>Complete genome sequences of three Cupriavidus strains isolated from various Malaysian environments.</title>
        <authorList>
            <person name="Abdullah A.A.-A."/>
            <person name="Shafie N.A.H."/>
            <person name="Lau N.S."/>
        </authorList>
    </citation>
    <scope>NUCLEOTIDE SEQUENCE [LARGE SCALE GENOMIC DNA]</scope>
    <source>
        <strain evidence="2 3">USMAA1020</strain>
    </source>
</reference>
<keyword evidence="1" id="KW-0812">Transmembrane</keyword>
<evidence type="ECO:0000313" key="2">
    <source>
        <dbReference type="EMBL" id="AOZ04899.1"/>
    </source>
</evidence>
<dbReference type="PANTHER" id="PTHR37309:SF1">
    <property type="entry name" value="SLR0284 PROTEIN"/>
    <property type="match status" value="1"/>
</dbReference>
<dbReference type="InterPro" id="IPR007165">
    <property type="entry name" value="Phage_holin_4_2"/>
</dbReference>
<evidence type="ECO:0008006" key="4">
    <source>
        <dbReference type="Google" id="ProtNLM"/>
    </source>
</evidence>
<dbReference type="Pfam" id="PF04020">
    <property type="entry name" value="Phage_holin_4_2"/>
    <property type="match status" value="1"/>
</dbReference>
<dbReference type="PANTHER" id="PTHR37309">
    <property type="entry name" value="SLR0284 PROTEIN"/>
    <property type="match status" value="1"/>
</dbReference>
<keyword evidence="1" id="KW-0472">Membrane</keyword>
<name>A0ABM6F0F8_9BURK</name>
<dbReference type="EMBL" id="CP017754">
    <property type="protein sequence ID" value="AOZ04899.1"/>
    <property type="molecule type" value="Genomic_DNA"/>
</dbReference>
<dbReference type="Proteomes" id="UP000177515">
    <property type="component" value="Chromosome 1"/>
</dbReference>
<proteinExistence type="predicted"/>
<gene>
    <name evidence="2" type="ORF">BKK80_02935</name>
</gene>
<dbReference type="RefSeq" id="WP_071010798.1">
    <property type="nucleotide sequence ID" value="NZ_CP017754.1"/>
</dbReference>
<keyword evidence="1" id="KW-1133">Transmembrane helix</keyword>
<evidence type="ECO:0000313" key="3">
    <source>
        <dbReference type="Proteomes" id="UP000177515"/>
    </source>
</evidence>
<evidence type="ECO:0000256" key="1">
    <source>
        <dbReference type="SAM" id="Phobius"/>
    </source>
</evidence>
<feature type="transmembrane region" description="Helical" evidence="1">
    <location>
        <begin position="28"/>
        <end position="46"/>
    </location>
</feature>
<keyword evidence="3" id="KW-1185">Reference proteome</keyword>